<proteinExistence type="predicted"/>
<dbReference type="InterPro" id="IPR016135">
    <property type="entry name" value="UBQ-conjugating_enzyme/RWD"/>
</dbReference>
<dbReference type="GO" id="GO:0000813">
    <property type="term" value="C:ESCRT I complex"/>
    <property type="evidence" value="ECO:0007669"/>
    <property type="project" value="TreeGrafter"/>
</dbReference>
<dbReference type="PROSITE" id="PS51322">
    <property type="entry name" value="UEV"/>
    <property type="match status" value="2"/>
</dbReference>
<dbReference type="GO" id="GO:0008333">
    <property type="term" value="P:endosome to lysosome transport"/>
    <property type="evidence" value="ECO:0007669"/>
    <property type="project" value="TreeGrafter"/>
</dbReference>
<dbReference type="Proteomes" id="UP000682877">
    <property type="component" value="Chromosome 4"/>
</dbReference>
<dbReference type="Gene3D" id="3.10.110.10">
    <property type="entry name" value="Ubiquitin Conjugating Enzyme"/>
    <property type="match status" value="2"/>
</dbReference>
<keyword evidence="3" id="KW-1185">Reference proteome</keyword>
<evidence type="ECO:0000313" key="3">
    <source>
        <dbReference type="Proteomes" id="UP000682877"/>
    </source>
</evidence>
<dbReference type="GO" id="GO:0043130">
    <property type="term" value="F:ubiquitin binding"/>
    <property type="evidence" value="ECO:0007669"/>
    <property type="project" value="TreeGrafter"/>
</dbReference>
<dbReference type="PANTHER" id="PTHR23306">
    <property type="entry name" value="TUMOR SUSCEPTIBILITY GENE 101 PROTEIN-RELATED"/>
    <property type="match status" value="1"/>
</dbReference>
<dbReference type="Pfam" id="PF05743">
    <property type="entry name" value="UEV"/>
    <property type="match status" value="2"/>
</dbReference>
<evidence type="ECO:0000259" key="1">
    <source>
        <dbReference type="PROSITE" id="PS51322"/>
    </source>
</evidence>
<dbReference type="SUPFAM" id="SSF54495">
    <property type="entry name" value="UBC-like"/>
    <property type="match status" value="2"/>
</dbReference>
<dbReference type="PANTHER" id="PTHR23306:SF24">
    <property type="entry name" value="UEV DOMAIN-CONTAINING PROTEIN"/>
    <property type="match status" value="1"/>
</dbReference>
<dbReference type="CDD" id="cd11685">
    <property type="entry name" value="UEV_TSG101-like"/>
    <property type="match status" value="2"/>
</dbReference>
<feature type="domain" description="UEV" evidence="1">
    <location>
        <begin position="258"/>
        <end position="393"/>
    </location>
</feature>
<protein>
    <recommendedName>
        <fullName evidence="1">UEV domain-containing protein</fullName>
    </recommendedName>
</protein>
<dbReference type="InterPro" id="IPR052070">
    <property type="entry name" value="ESCRT-I_UEV_domain"/>
</dbReference>
<gene>
    <name evidence="2" type="ORF">AARE701A_LOCUS9824</name>
</gene>
<accession>A0A8S2A1T8</accession>
<name>A0A8S2A1T8_ARAAE</name>
<dbReference type="EMBL" id="LR999454">
    <property type="protein sequence ID" value="CAE6014318.1"/>
    <property type="molecule type" value="Genomic_DNA"/>
</dbReference>
<sequence>MFSNSALEMLSSSGLPYDDYTKGFILQHLLDLVLDFIPQLQLKIVPVTDSYNLLQANGKICYGDRNRYNIPVIIYFLESYPRRPPNVWVNCPDDTIIRECDQCVASSGEVTHPYLRDWCQSSNLVYLVMQLSDAFSRKEPFAVPNFDGRLSLEKTKLAKILIDNGLNALLWAFNGDPNPLIDQITCRYPRHPDLASHIKTKDGGVEAFIKIAKDTARKKFGIQLPGTHGCRQADQMSSLHSIHDLPQQEIPPAVNIRISNLLSRQGLLYDDSTKESIRQHLFDLLRDYPWLEGHVNDNLINVDGVIPYSVHGKIYSVPVIIWLHESYPVGRPRVWVDSPNNHVIMQNLVYVAPSGMVCLPYLQNWDRFKSNLVGLISHLSAEFTCQPPFTTRPRYGMSSLSPEFCILYVFVYA</sequence>
<reference evidence="2" key="1">
    <citation type="submission" date="2021-01" db="EMBL/GenBank/DDBJ databases">
        <authorList>
            <person name="Bezrukov I."/>
        </authorList>
    </citation>
    <scope>NUCLEOTIDE SEQUENCE</scope>
</reference>
<dbReference type="InterPro" id="IPR008883">
    <property type="entry name" value="UEV_N"/>
</dbReference>
<evidence type="ECO:0000313" key="2">
    <source>
        <dbReference type="EMBL" id="CAE6014318.1"/>
    </source>
</evidence>
<organism evidence="2 3">
    <name type="scientific">Arabidopsis arenosa</name>
    <name type="common">Sand rock-cress</name>
    <name type="synonym">Cardaminopsis arenosa</name>
    <dbReference type="NCBI Taxonomy" id="38785"/>
    <lineage>
        <taxon>Eukaryota</taxon>
        <taxon>Viridiplantae</taxon>
        <taxon>Streptophyta</taxon>
        <taxon>Embryophyta</taxon>
        <taxon>Tracheophyta</taxon>
        <taxon>Spermatophyta</taxon>
        <taxon>Magnoliopsida</taxon>
        <taxon>eudicotyledons</taxon>
        <taxon>Gunneridae</taxon>
        <taxon>Pentapetalae</taxon>
        <taxon>rosids</taxon>
        <taxon>malvids</taxon>
        <taxon>Brassicales</taxon>
        <taxon>Brassicaceae</taxon>
        <taxon>Camelineae</taxon>
        <taxon>Arabidopsis</taxon>
    </lineage>
</organism>
<dbReference type="GO" id="GO:0015031">
    <property type="term" value="P:protein transport"/>
    <property type="evidence" value="ECO:0007669"/>
    <property type="project" value="InterPro"/>
</dbReference>
<feature type="domain" description="UEV" evidence="1">
    <location>
        <begin position="6"/>
        <end position="146"/>
    </location>
</feature>
<dbReference type="AlphaFoldDB" id="A0A8S2A1T8"/>